<keyword evidence="7" id="KW-1185">Reference proteome</keyword>
<dbReference type="Gene3D" id="3.30.470.20">
    <property type="entry name" value="ATP-grasp fold, B domain"/>
    <property type="match status" value="1"/>
</dbReference>
<proteinExistence type="predicted"/>
<dbReference type="Proteomes" id="UP001597183">
    <property type="component" value="Unassembled WGS sequence"/>
</dbReference>
<evidence type="ECO:0000313" key="7">
    <source>
        <dbReference type="Proteomes" id="UP001597183"/>
    </source>
</evidence>
<protein>
    <submittedName>
        <fullName evidence="6">ATP-grasp domain-containing protein</fullName>
    </submittedName>
</protein>
<evidence type="ECO:0000313" key="6">
    <source>
        <dbReference type="EMBL" id="MFD1373420.1"/>
    </source>
</evidence>
<dbReference type="PANTHER" id="PTHR43585">
    <property type="entry name" value="FUMIPYRROLE BIOSYNTHESIS PROTEIN C"/>
    <property type="match status" value="1"/>
</dbReference>
<keyword evidence="2 4" id="KW-0547">Nucleotide-binding</keyword>
<evidence type="ECO:0000256" key="4">
    <source>
        <dbReference type="PROSITE-ProRule" id="PRU00409"/>
    </source>
</evidence>
<feature type="domain" description="ATP-grasp" evidence="5">
    <location>
        <begin position="115"/>
        <end position="308"/>
    </location>
</feature>
<evidence type="ECO:0000256" key="3">
    <source>
        <dbReference type="ARBA" id="ARBA00022840"/>
    </source>
</evidence>
<dbReference type="Pfam" id="PF13535">
    <property type="entry name" value="ATP-grasp_4"/>
    <property type="match status" value="1"/>
</dbReference>
<evidence type="ECO:0000256" key="2">
    <source>
        <dbReference type="ARBA" id="ARBA00022741"/>
    </source>
</evidence>
<evidence type="ECO:0000259" key="5">
    <source>
        <dbReference type="PROSITE" id="PS50975"/>
    </source>
</evidence>
<keyword evidence="3 4" id="KW-0067">ATP-binding</keyword>
<accession>A0ABW4ARU9</accession>
<dbReference type="PANTHER" id="PTHR43585:SF2">
    <property type="entry name" value="ATP-GRASP ENZYME FSQD"/>
    <property type="match status" value="1"/>
</dbReference>
<dbReference type="InterPro" id="IPR040570">
    <property type="entry name" value="LAL_C2"/>
</dbReference>
<keyword evidence="1" id="KW-0436">Ligase</keyword>
<dbReference type="PROSITE" id="PS50975">
    <property type="entry name" value="ATP_GRASP"/>
    <property type="match status" value="1"/>
</dbReference>
<evidence type="ECO:0000256" key="1">
    <source>
        <dbReference type="ARBA" id="ARBA00022598"/>
    </source>
</evidence>
<dbReference type="SUPFAM" id="SSF56059">
    <property type="entry name" value="Glutathione synthetase ATP-binding domain-like"/>
    <property type="match status" value="1"/>
</dbReference>
<gene>
    <name evidence="6" type="ORF">ACFQ5G_49515</name>
</gene>
<dbReference type="InterPro" id="IPR052032">
    <property type="entry name" value="ATP-dep_AA_Ligase"/>
</dbReference>
<dbReference type="Pfam" id="PF18603">
    <property type="entry name" value="LAL_C2"/>
    <property type="match status" value="1"/>
</dbReference>
<dbReference type="InterPro" id="IPR011761">
    <property type="entry name" value="ATP-grasp"/>
</dbReference>
<dbReference type="SMART" id="SM01209">
    <property type="entry name" value="GARS_A"/>
    <property type="match status" value="1"/>
</dbReference>
<dbReference type="RefSeq" id="WP_317796736.1">
    <property type="nucleotide sequence ID" value="NZ_AP028461.1"/>
</dbReference>
<name>A0ABW4ARU9_9ACTN</name>
<dbReference type="EMBL" id="JBHTMK010000067">
    <property type="protein sequence ID" value="MFD1373420.1"/>
    <property type="molecule type" value="Genomic_DNA"/>
</dbReference>
<reference evidence="7" key="1">
    <citation type="journal article" date="2019" name="Int. J. Syst. Evol. Microbiol.">
        <title>The Global Catalogue of Microorganisms (GCM) 10K type strain sequencing project: providing services to taxonomists for standard genome sequencing and annotation.</title>
        <authorList>
            <consortium name="The Broad Institute Genomics Platform"/>
            <consortium name="The Broad Institute Genome Sequencing Center for Infectious Disease"/>
            <person name="Wu L."/>
            <person name="Ma J."/>
        </authorList>
    </citation>
    <scope>NUCLEOTIDE SEQUENCE [LARGE SCALE GENOMIC DNA]</scope>
    <source>
        <strain evidence="7">CCM 7526</strain>
    </source>
</reference>
<organism evidence="6 7">
    <name type="scientific">Actinoplanes sichuanensis</name>
    <dbReference type="NCBI Taxonomy" id="512349"/>
    <lineage>
        <taxon>Bacteria</taxon>
        <taxon>Bacillati</taxon>
        <taxon>Actinomycetota</taxon>
        <taxon>Actinomycetes</taxon>
        <taxon>Micromonosporales</taxon>
        <taxon>Micromonosporaceae</taxon>
        <taxon>Actinoplanes</taxon>
    </lineage>
</organism>
<comment type="caution">
    <text evidence="6">The sequence shown here is derived from an EMBL/GenBank/DDBJ whole genome shotgun (WGS) entry which is preliminary data.</text>
</comment>
<sequence length="417" mass="43979">MPAHVLVVGPGAEFPGIIRKIGGPDTRTSVICRNSRVKLIQEPDRQTRIVALPADATAQTWVQWARSIHDTDPVTAVGAFGEQDQDRATDIALALGLPTHHPDTVAAIHNKALMRARLKDAGIDDTPAAVVSDHEEARRFAEQHGYPLIAKPVQGTASSFVARIESDSELAAGFNYAGTASDRSSGTVLLEKFMTGPQVSVEALSENGEHLVVGVTAKFSDPEHLIEVGHACPADLDMAMHDEIVAYVTDVLNALGVQFGATHTELVLTAEGPRIIESHLRLGGDRIADLVREALGVDLVDCVAKQTLGVAVLEDVAKSLATGPLCGSAIWFVAPDLRGTLHAIEGVATATGMAGVTEVETLIMPGDVTRPLRSSFDRGASVRAQAGTSAEAVRLARVAAESIDFLVRSDQSGALTL</sequence>